<evidence type="ECO:0000256" key="3">
    <source>
        <dbReference type="PROSITE-ProRule" id="PRU00221"/>
    </source>
</evidence>
<dbReference type="Gene3D" id="2.130.10.10">
    <property type="entry name" value="YVTN repeat-like/Quinoprotein amine dehydrogenase"/>
    <property type="match status" value="2"/>
</dbReference>
<organism evidence="5">
    <name type="scientific">Palpitomonas bilix</name>
    <dbReference type="NCBI Taxonomy" id="652834"/>
    <lineage>
        <taxon>Eukaryota</taxon>
        <taxon>Eukaryota incertae sedis</taxon>
    </lineage>
</organism>
<protein>
    <recommendedName>
        <fullName evidence="6">Guanine nucleotide-binding protein subunit beta-like protein</fullName>
    </recommendedName>
</protein>
<dbReference type="Pfam" id="PF00400">
    <property type="entry name" value="WD40"/>
    <property type="match status" value="2"/>
</dbReference>
<sequence length="200" mass="21969">MLNPFFSCHRSPCTLSSRLHHEGQKLVSASSNELMVWDLRNISSDAFGHDQKNIFLLHSGQSSNAGGTGGHSVRGDFLWSTTVSSSIRCWNTETKKSIGDTYGHTAIVNSITFSKDMLISSSDDGTIKVWDTLDSTGEGGPSTSAPSKKGRRGEEFSRPHGTCMKCLRTLEGHKGYVNDAKPFRQKIFSAGYDCTIKVWE</sequence>
<dbReference type="SUPFAM" id="SSF50978">
    <property type="entry name" value="WD40 repeat-like"/>
    <property type="match status" value="1"/>
</dbReference>
<feature type="region of interest" description="Disordered" evidence="4">
    <location>
        <begin position="132"/>
        <end position="157"/>
    </location>
</feature>
<dbReference type="PANTHER" id="PTHR22847:SF637">
    <property type="entry name" value="WD REPEAT DOMAIN 5B"/>
    <property type="match status" value="1"/>
</dbReference>
<evidence type="ECO:0000256" key="2">
    <source>
        <dbReference type="ARBA" id="ARBA00022737"/>
    </source>
</evidence>
<dbReference type="InterPro" id="IPR015943">
    <property type="entry name" value="WD40/YVTN_repeat-like_dom_sf"/>
</dbReference>
<dbReference type="InterPro" id="IPR001680">
    <property type="entry name" value="WD40_rpt"/>
</dbReference>
<evidence type="ECO:0008006" key="6">
    <source>
        <dbReference type="Google" id="ProtNLM"/>
    </source>
</evidence>
<name>A0A7S3DEJ3_9EUKA</name>
<feature type="repeat" description="WD" evidence="3">
    <location>
        <begin position="101"/>
        <end position="131"/>
    </location>
</feature>
<accession>A0A7S3DEJ3</accession>
<dbReference type="InterPro" id="IPR036322">
    <property type="entry name" value="WD40_repeat_dom_sf"/>
</dbReference>
<dbReference type="PROSITE" id="PS50294">
    <property type="entry name" value="WD_REPEATS_REGION"/>
    <property type="match status" value="2"/>
</dbReference>
<gene>
    <name evidence="5" type="ORF">PBIL07802_LOCUS17037</name>
</gene>
<proteinExistence type="predicted"/>
<evidence type="ECO:0000256" key="4">
    <source>
        <dbReference type="SAM" id="MobiDB-lite"/>
    </source>
</evidence>
<feature type="repeat" description="WD" evidence="3">
    <location>
        <begin position="170"/>
        <end position="200"/>
    </location>
</feature>
<reference evidence="5" key="1">
    <citation type="submission" date="2021-01" db="EMBL/GenBank/DDBJ databases">
        <authorList>
            <person name="Corre E."/>
            <person name="Pelletier E."/>
            <person name="Niang G."/>
            <person name="Scheremetjew M."/>
            <person name="Finn R."/>
            <person name="Kale V."/>
            <person name="Holt S."/>
            <person name="Cochrane G."/>
            <person name="Meng A."/>
            <person name="Brown T."/>
            <person name="Cohen L."/>
        </authorList>
    </citation>
    <scope>NUCLEOTIDE SEQUENCE</scope>
    <source>
        <strain evidence="5">NIES-2562</strain>
    </source>
</reference>
<dbReference type="AlphaFoldDB" id="A0A7S3DEJ3"/>
<dbReference type="EMBL" id="HBIB01026365">
    <property type="protein sequence ID" value="CAE0254789.1"/>
    <property type="molecule type" value="Transcribed_RNA"/>
</dbReference>
<dbReference type="PANTHER" id="PTHR22847">
    <property type="entry name" value="WD40 REPEAT PROTEIN"/>
    <property type="match status" value="1"/>
</dbReference>
<dbReference type="SMART" id="SM00320">
    <property type="entry name" value="WD40"/>
    <property type="match status" value="3"/>
</dbReference>
<dbReference type="GO" id="GO:1990234">
    <property type="term" value="C:transferase complex"/>
    <property type="evidence" value="ECO:0007669"/>
    <property type="project" value="UniProtKB-ARBA"/>
</dbReference>
<keyword evidence="2" id="KW-0677">Repeat</keyword>
<evidence type="ECO:0000256" key="1">
    <source>
        <dbReference type="ARBA" id="ARBA00022574"/>
    </source>
</evidence>
<evidence type="ECO:0000313" key="5">
    <source>
        <dbReference type="EMBL" id="CAE0254789.1"/>
    </source>
</evidence>
<keyword evidence="1 3" id="KW-0853">WD repeat</keyword>
<dbReference type="PROSITE" id="PS50082">
    <property type="entry name" value="WD_REPEATS_2"/>
    <property type="match status" value="2"/>
</dbReference>